<accession>A0A413VH71</accession>
<evidence type="ECO:0000256" key="1">
    <source>
        <dbReference type="SAM" id="SignalP"/>
    </source>
</evidence>
<protein>
    <recommendedName>
        <fullName evidence="2">Bacterial repeat domain-containing protein</fullName>
    </recommendedName>
</protein>
<reference evidence="3 4" key="1">
    <citation type="submission" date="2018-08" db="EMBL/GenBank/DDBJ databases">
        <title>A genome reference for cultivated species of the human gut microbiota.</title>
        <authorList>
            <person name="Zou Y."/>
            <person name="Xue W."/>
            <person name="Luo G."/>
        </authorList>
    </citation>
    <scope>NUCLEOTIDE SEQUENCE [LARGE SCALE GENOMIC DNA]</scope>
    <source>
        <strain evidence="3 4">AM40-30BH</strain>
    </source>
</reference>
<comment type="caution">
    <text evidence="3">The sequence shown here is derived from an EMBL/GenBank/DDBJ whole genome shotgun (WGS) entry which is preliminary data.</text>
</comment>
<dbReference type="AlphaFoldDB" id="A0A413VH71"/>
<evidence type="ECO:0000313" key="4">
    <source>
        <dbReference type="Proteomes" id="UP000284379"/>
    </source>
</evidence>
<feature type="chain" id="PRO_5019079978" description="Bacterial repeat domain-containing protein" evidence="1">
    <location>
        <begin position="26"/>
        <end position="1005"/>
    </location>
</feature>
<keyword evidence="1" id="KW-0732">Signal</keyword>
<dbReference type="Gene3D" id="2.160.20.110">
    <property type="match status" value="2"/>
</dbReference>
<dbReference type="EMBL" id="QSGO01000017">
    <property type="protein sequence ID" value="RHB32920.1"/>
    <property type="molecule type" value="Genomic_DNA"/>
</dbReference>
<dbReference type="InterPro" id="IPR044060">
    <property type="entry name" value="Bacterial_rp_domain"/>
</dbReference>
<evidence type="ECO:0000313" key="3">
    <source>
        <dbReference type="EMBL" id="RHB32920.1"/>
    </source>
</evidence>
<dbReference type="Proteomes" id="UP000284379">
    <property type="component" value="Unassembled WGS sequence"/>
</dbReference>
<sequence length="1005" mass="105596">MKKQLLLISGTLMLTAALLPASVSAANWTDDSQKPDTLWYTEHKSATEYTLTKPEELAGLSILVNTYKYTFDGKTVKLGNDIDLTATVDDAPVLWTPIGNYIRNRTEIYFQGTFDGQGHTIDGVNVSGDVDCSGFFGALNKAIIRNVTIGEKSKFTTTKTVAVAGALAASVIESRIIGCTNRGEVSVIKNQNIHIGGLVGAARAKCYVANSRNYGNIDNGGYVGGICGYIQADTLVNCVNYGEIKEASNKAGGLTGYGYGDYQVLNCINAGKVINGGGIIGQAAGGMSAAALKGRMANCVNLGEVSGTGHSIVMTTTHTTLIRNYSIDNGLSAGTIPFTVLTDEQLKSEKLAKELTLGAGYENQRTGGTLGAVTWTSVAGEYVALGNDAATQTYRVSIVPTLLGELSASPLASDDAMSLYSEAGAQVVLAVTAYQGYNFSGFKLGEEAKTGNTFAMPAEDVKIELLFNAGTATTWADMAQHAVASTDYKLDGTAYEVYTAKGLAYVASKVNAGETNIETTVKLMSDIDLGVNNAAGETLLWVPIGTETNKFGGIFDGNDFSIQNMYINATIKYAGLFGSASGAEIKNVSIAANCKLSSTQQYFGAVAGGISNTVITNCHNAAAIEASGMYVGGIVGDAIGAQTVISLCSNTGTITSTNMMVGGIAARLGDNNAVCTIYNCFNTGALSGKGTVGGLVAMLQSPTAGPARSLIANSYNTGVITSAANAAGGIVAMINAYSEVKNCINSATVTTAVKYAGGIVGQNTSKDKPGIITRSYYLENTVTAATDLNSEGNALTETEMYGSAIATEMSGFAGYLNNIELTTYLQWTSSKTSCPTFGTKNTVSTPAYIFTVEEPEHGTYTLTKPVAVLAKDSATFFLKRNIAVELAVTPDNGYEFEALRVNGVLLAEGVKTFRTAAENTTVEIVFRSTGGTGITDMDLSKEVQVWATDATLHMILAQSASVLVSTMDGRIVMREQMQEGTYEYALPRGFYIVKVENTSYKVYVR</sequence>
<evidence type="ECO:0000259" key="2">
    <source>
        <dbReference type="Pfam" id="PF18998"/>
    </source>
</evidence>
<feature type="signal peptide" evidence="1">
    <location>
        <begin position="1"/>
        <end position="25"/>
    </location>
</feature>
<organism evidence="3 4">
    <name type="scientific">Bacteroides nordii</name>
    <dbReference type="NCBI Taxonomy" id="291645"/>
    <lineage>
        <taxon>Bacteria</taxon>
        <taxon>Pseudomonadati</taxon>
        <taxon>Bacteroidota</taxon>
        <taxon>Bacteroidia</taxon>
        <taxon>Bacteroidales</taxon>
        <taxon>Bacteroidaceae</taxon>
        <taxon>Bacteroides</taxon>
    </lineage>
</organism>
<proteinExistence type="predicted"/>
<dbReference type="Pfam" id="PF18998">
    <property type="entry name" value="Flg_new_2"/>
    <property type="match status" value="1"/>
</dbReference>
<feature type="domain" description="Bacterial repeat" evidence="2">
    <location>
        <begin position="419"/>
        <end position="469"/>
    </location>
</feature>
<gene>
    <name evidence="3" type="ORF">DW888_16515</name>
</gene>
<name>A0A413VH71_9BACE</name>
<dbReference type="RefSeq" id="WP_122202027.1">
    <property type="nucleotide sequence ID" value="NZ_CABJFV010000017.1"/>
</dbReference>